<dbReference type="Proteomes" id="UP000034909">
    <property type="component" value="Unassembled WGS sequence"/>
</dbReference>
<evidence type="ECO:0000313" key="3">
    <source>
        <dbReference type="Proteomes" id="UP000034909"/>
    </source>
</evidence>
<keyword evidence="1" id="KW-0732">Signal</keyword>
<accession>A0A837IFX3</accession>
<name>A0A837IFX3_9BACT</name>
<dbReference type="AlphaFoldDB" id="A0A837IFX3"/>
<evidence type="ECO:0000256" key="1">
    <source>
        <dbReference type="SAM" id="SignalP"/>
    </source>
</evidence>
<gene>
    <name evidence="2" type="ORF">UX18_C0038G0012</name>
</gene>
<comment type="caution">
    <text evidence="2">The sequence shown here is derived from an EMBL/GenBank/DDBJ whole genome shotgun (WGS) entry which is preliminary data.</text>
</comment>
<dbReference type="Gene3D" id="3.40.190.10">
    <property type="entry name" value="Periplasmic binding protein-like II"/>
    <property type="match status" value="1"/>
</dbReference>
<proteinExistence type="predicted"/>
<feature type="chain" id="PRO_5032460026" evidence="1">
    <location>
        <begin position="21"/>
        <end position="70"/>
    </location>
</feature>
<dbReference type="EMBL" id="LCLF01000038">
    <property type="protein sequence ID" value="KKU11904.1"/>
    <property type="molecule type" value="Genomic_DNA"/>
</dbReference>
<dbReference type="SUPFAM" id="SSF53850">
    <property type="entry name" value="Periplasmic binding protein-like II"/>
    <property type="match status" value="1"/>
</dbReference>
<evidence type="ECO:0000313" key="2">
    <source>
        <dbReference type="EMBL" id="KKU11904.1"/>
    </source>
</evidence>
<protein>
    <submittedName>
        <fullName evidence="2">Uncharacterized protein</fullName>
    </submittedName>
</protein>
<sequence length="70" mass="7328">MATWTARGVLLLLLGGLALGQPTGEAEARDGDIVVAQKADVDTFDPAMSTATSSHVVTINIFDTLIRLSD</sequence>
<organism evidence="2 3">
    <name type="scientific">Candidatus Azambacteria bacterium GW2011_GWC2_45_7b</name>
    <dbReference type="NCBI Taxonomy" id="1618621"/>
    <lineage>
        <taxon>Bacteria</taxon>
        <taxon>Candidatus Azamiibacteriota</taxon>
    </lineage>
</organism>
<feature type="non-terminal residue" evidence="2">
    <location>
        <position position="70"/>
    </location>
</feature>
<reference evidence="2 3" key="1">
    <citation type="journal article" date="2015" name="Nature">
        <title>rRNA introns, odd ribosomes, and small enigmatic genomes across a large radiation of phyla.</title>
        <authorList>
            <person name="Brown C.T."/>
            <person name="Hug L.A."/>
            <person name="Thomas B.C."/>
            <person name="Sharon I."/>
            <person name="Castelle C.J."/>
            <person name="Singh A."/>
            <person name="Wilkins M.J."/>
            <person name="Williams K.H."/>
            <person name="Banfield J.F."/>
        </authorList>
    </citation>
    <scope>NUCLEOTIDE SEQUENCE [LARGE SCALE GENOMIC DNA]</scope>
</reference>
<feature type="signal peptide" evidence="1">
    <location>
        <begin position="1"/>
        <end position="20"/>
    </location>
</feature>